<proteinExistence type="predicted"/>
<evidence type="ECO:0000259" key="1">
    <source>
        <dbReference type="Pfam" id="PF01636"/>
    </source>
</evidence>
<keyword evidence="3" id="KW-1185">Reference proteome</keyword>
<reference evidence="2" key="1">
    <citation type="submission" date="2020-11" db="EMBL/GenBank/DDBJ databases">
        <title>Whole-genome analyses of Nonomuraea sp. K274.</title>
        <authorList>
            <person name="Veyisoglu A."/>
        </authorList>
    </citation>
    <scope>NUCLEOTIDE SEQUENCE</scope>
    <source>
        <strain evidence="2">K274</strain>
    </source>
</reference>
<dbReference type="AlphaFoldDB" id="A0A931AK26"/>
<dbReference type="Gene3D" id="3.90.1200.10">
    <property type="match status" value="1"/>
</dbReference>
<dbReference type="RefSeq" id="WP_195901308.1">
    <property type="nucleotide sequence ID" value="NZ_JADOGI010000209.1"/>
</dbReference>
<dbReference type="InterPro" id="IPR011009">
    <property type="entry name" value="Kinase-like_dom_sf"/>
</dbReference>
<dbReference type="SUPFAM" id="SSF56112">
    <property type="entry name" value="Protein kinase-like (PK-like)"/>
    <property type="match status" value="1"/>
</dbReference>
<sequence>MADEEVLQDTPHRRVVRLGDTVRRPAQPWTPAVHALLRYLEDAGFPYSPRVLGIDEEGREILTYLDGTSGPQSWAEVVDDAGLRTYARLLRAYHDAVAGFRPPDDLGWHTGQTGLGDGELVCHGDFGPWNVVWRAGRPVGLLDWDYARPGTRTYDIAYALEYVAPFRDDAECLRWLRYPEPPDRRHRLELFAAAYGLTSTSGLVDRVIDVQRDMIEQVRRLADAGREPQVRWVGEGHLDDLRRRVAWSRANRHLFE</sequence>
<comment type="caution">
    <text evidence="2">The sequence shown here is derived from an EMBL/GenBank/DDBJ whole genome shotgun (WGS) entry which is preliminary data.</text>
</comment>
<dbReference type="EMBL" id="JADOGI010000209">
    <property type="protein sequence ID" value="MBF8192414.1"/>
    <property type="molecule type" value="Genomic_DNA"/>
</dbReference>
<dbReference type="Proteomes" id="UP000605361">
    <property type="component" value="Unassembled WGS sequence"/>
</dbReference>
<dbReference type="Pfam" id="PF01636">
    <property type="entry name" value="APH"/>
    <property type="match status" value="1"/>
</dbReference>
<feature type="domain" description="Aminoglycoside phosphotransferase" evidence="1">
    <location>
        <begin position="120"/>
        <end position="172"/>
    </location>
</feature>
<accession>A0A931AK26</accession>
<evidence type="ECO:0000313" key="2">
    <source>
        <dbReference type="EMBL" id="MBF8192414.1"/>
    </source>
</evidence>
<gene>
    <name evidence="2" type="ORF">ITP53_43395</name>
</gene>
<name>A0A931AK26_9ACTN</name>
<dbReference type="InterPro" id="IPR002575">
    <property type="entry name" value="Aminoglycoside_PTrfase"/>
</dbReference>
<evidence type="ECO:0000313" key="3">
    <source>
        <dbReference type="Proteomes" id="UP000605361"/>
    </source>
</evidence>
<organism evidence="2 3">
    <name type="scientific">Nonomuraea cypriaca</name>
    <dbReference type="NCBI Taxonomy" id="1187855"/>
    <lineage>
        <taxon>Bacteria</taxon>
        <taxon>Bacillati</taxon>
        <taxon>Actinomycetota</taxon>
        <taxon>Actinomycetes</taxon>
        <taxon>Streptosporangiales</taxon>
        <taxon>Streptosporangiaceae</taxon>
        <taxon>Nonomuraea</taxon>
    </lineage>
</organism>
<protein>
    <submittedName>
        <fullName evidence="2">Aminoglycoside phosphotransferase family protein</fullName>
    </submittedName>
</protein>